<name>A0A414NEL8_9ACTN</name>
<dbReference type="EMBL" id="QSLJ01000001">
    <property type="protein sequence ID" value="RHF38233.1"/>
    <property type="molecule type" value="Genomic_DNA"/>
</dbReference>
<dbReference type="Proteomes" id="UP000283983">
    <property type="component" value="Unassembled WGS sequence"/>
</dbReference>
<dbReference type="AlphaFoldDB" id="A0A414NEL8"/>
<proteinExistence type="predicted"/>
<evidence type="ECO:0000313" key="2">
    <source>
        <dbReference type="Proteomes" id="UP000283983"/>
    </source>
</evidence>
<keyword evidence="2" id="KW-1185">Reference proteome</keyword>
<protein>
    <submittedName>
        <fullName evidence="1">Uncharacterized protein</fullName>
    </submittedName>
</protein>
<organism evidence="1 2">
    <name type="scientific">Collinsella intestinalis</name>
    <dbReference type="NCBI Taxonomy" id="147207"/>
    <lineage>
        <taxon>Bacteria</taxon>
        <taxon>Bacillati</taxon>
        <taxon>Actinomycetota</taxon>
        <taxon>Coriobacteriia</taxon>
        <taxon>Coriobacteriales</taxon>
        <taxon>Coriobacteriaceae</taxon>
        <taxon>Collinsella</taxon>
    </lineage>
</organism>
<evidence type="ECO:0000313" key="1">
    <source>
        <dbReference type="EMBL" id="RHF38233.1"/>
    </source>
</evidence>
<sequence length="93" mass="10437">MWEHLQAGDFELKVAERDVEFDELPSKLDIDAYFGLLGLRRPTALEDALPFLEEQDLIRKQDNGRYSILNLGALLVEEQELGARGLAAPDAPV</sequence>
<gene>
    <name evidence="1" type="ORF">DW682_00470</name>
</gene>
<dbReference type="InParanoid" id="A0A414NEL8"/>
<comment type="caution">
    <text evidence="1">The sequence shown here is derived from an EMBL/GenBank/DDBJ whole genome shotgun (WGS) entry which is preliminary data.</text>
</comment>
<reference evidence="1 2" key="1">
    <citation type="submission" date="2018-08" db="EMBL/GenBank/DDBJ databases">
        <title>A genome reference for cultivated species of the human gut microbiota.</title>
        <authorList>
            <person name="Zou Y."/>
            <person name="Xue W."/>
            <person name="Luo G."/>
        </authorList>
    </citation>
    <scope>NUCLEOTIDE SEQUENCE [LARGE SCALE GENOMIC DNA]</scope>
    <source>
        <strain evidence="1 2">AM25-33</strain>
    </source>
</reference>
<accession>A0A414NEL8</accession>